<evidence type="ECO:0000313" key="2">
    <source>
        <dbReference type="EMBL" id="MBW9109533.1"/>
    </source>
</evidence>
<comment type="caution">
    <text evidence="2">The sequence shown here is derived from an EMBL/GenBank/DDBJ whole genome shotgun (WGS) entry which is preliminary data.</text>
</comment>
<gene>
    <name evidence="2" type="ORF">JNB61_07090</name>
</gene>
<organism evidence="2 3">
    <name type="scientific">Microbacterium ureisolvens</name>
    <dbReference type="NCBI Taxonomy" id="2781186"/>
    <lineage>
        <taxon>Bacteria</taxon>
        <taxon>Bacillati</taxon>
        <taxon>Actinomycetota</taxon>
        <taxon>Actinomycetes</taxon>
        <taxon>Micrococcales</taxon>
        <taxon>Microbacteriaceae</taxon>
        <taxon>Microbacterium</taxon>
    </lineage>
</organism>
<proteinExistence type="predicted"/>
<evidence type="ECO:0000313" key="3">
    <source>
        <dbReference type="Proteomes" id="UP000777440"/>
    </source>
</evidence>
<reference evidence="2 3" key="1">
    <citation type="journal article" date="2021" name="MBio">
        <title>Poor Competitiveness of Bradyrhizobium in Pigeon Pea Root Colonization in Indian Soils.</title>
        <authorList>
            <person name="Chalasani D."/>
            <person name="Basu A."/>
            <person name="Pullabhotla S.V.S.R.N."/>
            <person name="Jorrin B."/>
            <person name="Neal A.L."/>
            <person name="Poole P.S."/>
            <person name="Podile A.R."/>
            <person name="Tkacz A."/>
        </authorList>
    </citation>
    <scope>NUCLEOTIDE SEQUENCE [LARGE SCALE GENOMIC DNA]</scope>
    <source>
        <strain evidence="2 3">HU12</strain>
    </source>
</reference>
<protein>
    <submittedName>
        <fullName evidence="2">Uncharacterized protein</fullName>
    </submittedName>
</protein>
<keyword evidence="3" id="KW-1185">Reference proteome</keyword>
<accession>A0ABS7HWX7</accession>
<dbReference type="EMBL" id="JAEUAX010000003">
    <property type="protein sequence ID" value="MBW9109533.1"/>
    <property type="molecule type" value="Genomic_DNA"/>
</dbReference>
<dbReference type="Proteomes" id="UP000777440">
    <property type="component" value="Unassembled WGS sequence"/>
</dbReference>
<name>A0ABS7HWX7_9MICO</name>
<feature type="region of interest" description="Disordered" evidence="1">
    <location>
        <begin position="295"/>
        <end position="316"/>
    </location>
</feature>
<evidence type="ECO:0000256" key="1">
    <source>
        <dbReference type="SAM" id="MobiDB-lite"/>
    </source>
</evidence>
<sequence length="316" mass="30108">MRLALIGAGAAFAWIVVSLVLGIGLGQAHADEADDAGVLGGALGGVTSLVDATASTGTGTVSTASTGVAETVNTVVAAVPAPVGQPVSQIAQTVGTVVTTVTQPVTEAVSGGVVNDIAAPVVDLVTEVPAVGGIVSDTGLDDAVTDLGGTVDETLGELVGAVGETGATIGQPPATGPGIPVRPVIPQLPGLLGSPADSSAPNAIALLASRTDAAATLFTTTARAFGHWAAASVSETATRAAVVFSSAALVAGGLLGSAGGLCLSISSAGPGGAGPGAWALAALLPLAAHRAWVRRAGPDDEHAPPAPAGSTDVSPD</sequence>